<name>A0A3B1AHM9_9ZZZZ</name>
<dbReference type="EMBL" id="UOFS01000048">
    <property type="protein sequence ID" value="VAX01191.1"/>
    <property type="molecule type" value="Genomic_DNA"/>
</dbReference>
<evidence type="ECO:0000313" key="1">
    <source>
        <dbReference type="EMBL" id="VAX01191.1"/>
    </source>
</evidence>
<organism evidence="1">
    <name type="scientific">hydrothermal vent metagenome</name>
    <dbReference type="NCBI Taxonomy" id="652676"/>
    <lineage>
        <taxon>unclassified sequences</taxon>
        <taxon>metagenomes</taxon>
        <taxon>ecological metagenomes</taxon>
    </lineage>
</organism>
<dbReference type="AlphaFoldDB" id="A0A3B1AHM9"/>
<gene>
    <name evidence="1" type="ORF">MNBD_GAMMA22-3077</name>
</gene>
<accession>A0A3B1AHM9</accession>
<proteinExistence type="predicted"/>
<protein>
    <submittedName>
        <fullName evidence="1">Uncharacterized protein</fullName>
    </submittedName>
</protein>
<sequence>MEHIKNISTKPAKTSLNYAELREVGLDLIQQYSKETWTDHNVHDPGISFLEAYCYAITDIGFRIQLEMPDLLRSGEKYHATDFVAIDKALSCAPVTIDDLRKILLDHYLINDAWLKINIKNEVLLFYDPLLTPPISYSTGDERINISGLYNVLLEFNNAELNSNNYSLAVNVASKTYSLDIALPYWNDAEAKPFYNSINLDSVIVLNTSSGLWHALEEANTYFGQLEVTYTELSDTKNVVLWILLRVIDDLTEPELQLPDILLQATSAIETLSDNNLVFEFSQRVFAVQSGVNSLRHYLSSWRNLTEYPAQLSVVKIQDIAINARIEINNDTDIESLLATIFFVIDCSLSPPLKFDSLAELLSDGYSATTIYDGPNLKHGFLNNINSQAGINFSTKTEIFVSDILRLIMSVRNQDGITDIIKQEQIASRSIIAVSDLTLSNYINNRPLTKNATDCLRLIEIEQYRPKLSIAKSNIIFVRDDIKVNYDFKRVEAILTTLMLEKKSTNKIQTKARWPIIDGAALDVDDYYPYQNELPINYGVGEVGLPNNASTERRAQALQTKAYLLLTEQLLSDATAQLANINNFFSSSNDQNQTYFTHPVYALADIDKLLKRYTVEQNWVSFISDPENPYQAAIQLALEDKNNFIDRRNRMLDHLLARHGMQMMGWSQEFHRWGQQQVANLGLALNEFHKKSTFIRQAINTQLIKTKSDFLDAIPELNANRLQAFANPLVRHPKIVEVSYVDAAYQWQLRQDDSVVLQSVTSFDTQAAAITTAEQVIILSSQILFYTVVSVSGGRFRYVLRDGVNPIDQIFAESQRTWVSTSAAQNAIQETVRYFLALRLSSSLTAMESLIAYQAGLYPHGRKKIIMDIDSYFEIYDEVDVDSNIEKRWRLWSELSYSGSILMSSVFHFTAPEDIVDPVEQNAVATSLARVAIDDVIRYGFNEWNYVISPAGSETFNFELQSIKGEKIGLSNTPLLSVDITQKAIATVTDAIFKFYSGEGFHLVEHILLRPQQDTDLLLSIPVNDSESTLKQQDPYSHRMSFVFPSGYARDFDSLDDSIEPTKIRPHRFRDREFRQYLQRVIQQNCPAHILPIIYWVDQELTGTVSSNASFNYFEERYFEWLASILVPGTAVATMTDRRNALIASLNEIANA</sequence>
<reference evidence="1" key="1">
    <citation type="submission" date="2018-06" db="EMBL/GenBank/DDBJ databases">
        <authorList>
            <person name="Zhirakovskaya E."/>
        </authorList>
    </citation>
    <scope>NUCLEOTIDE SEQUENCE</scope>
</reference>